<evidence type="ECO:0000256" key="1">
    <source>
        <dbReference type="SAM" id="MobiDB-lite"/>
    </source>
</evidence>
<feature type="compositionally biased region" description="Low complexity" evidence="1">
    <location>
        <begin position="379"/>
        <end position="393"/>
    </location>
</feature>
<dbReference type="Proteomes" id="UP000887561">
    <property type="component" value="Unplaced"/>
</dbReference>
<name>A0A915N379_MELJA</name>
<dbReference type="WBParaSite" id="scaffold763_cov224.g1749">
    <property type="protein sequence ID" value="scaffold763_cov224.g1749"/>
    <property type="gene ID" value="scaffold763_cov224.g1749"/>
</dbReference>
<sequence length="590" mass="64943">MIDCMYYKSLKVLIITKNLHKSPTKQTFTHLCYEAAARMKFSIYNFNGSKKKQIMLVKILALSIAVFVLLGQVDSTTADNVGLGNHILKEGKVNLAAGSTVAATKEDIEQYKAKFPNACDVDFDSEGNIVLHYKSQGATKDKGCTVDLLTKMENEIVFKAGLSHSTGFENCLTGNFNQNTLPFAYSLLNEEISQFHDGPILSADSGCCRGPCVKKTGLEVSWRLDKQNNALYVLPNANPVGVGEIRQTALEKSEVERQRVYPTENGWLIKNSCIGDILKIITWEIDSTSPDPTKRRLLVFHLLPLRASRTRELALGSEEYRIKGNLPQGPKCDDLNIKFSKNSYTLLTGFSSSEIKPPTNVETKPPGTSNDPSNNNQISSTLANNENNSTTSTPEDELVNMTTSEQTPKTNGYETSADPTSKSSSTTKEASTKTTPVITTMTTTIKSSFSIGLIIFAIAVILIIVIGVSVYFFVIRKKPDKKGKDAEGGDKAKGDAEEEDDKKEVGKEKEDESDKSKDEEEDGDKSKEDDEEDDKKEVKGSESKTEGETKEEEQTGATSGDTEAKEEGQTNEVESLSPEEKKIEDEIYKV</sequence>
<keyword evidence="2" id="KW-1133">Transmembrane helix</keyword>
<feature type="compositionally biased region" description="Basic and acidic residues" evidence="1">
    <location>
        <begin position="578"/>
        <end position="590"/>
    </location>
</feature>
<feature type="compositionally biased region" description="Basic and acidic residues" evidence="1">
    <location>
        <begin position="535"/>
        <end position="548"/>
    </location>
</feature>
<keyword evidence="2" id="KW-0812">Transmembrane</keyword>
<proteinExistence type="predicted"/>
<organism evidence="3 4">
    <name type="scientific">Meloidogyne javanica</name>
    <name type="common">Root-knot nematode worm</name>
    <dbReference type="NCBI Taxonomy" id="6303"/>
    <lineage>
        <taxon>Eukaryota</taxon>
        <taxon>Metazoa</taxon>
        <taxon>Ecdysozoa</taxon>
        <taxon>Nematoda</taxon>
        <taxon>Chromadorea</taxon>
        <taxon>Rhabditida</taxon>
        <taxon>Tylenchina</taxon>
        <taxon>Tylenchomorpha</taxon>
        <taxon>Tylenchoidea</taxon>
        <taxon>Meloidogynidae</taxon>
        <taxon>Meloidogyninae</taxon>
        <taxon>Meloidogyne</taxon>
        <taxon>Meloidogyne incognita group</taxon>
    </lineage>
</organism>
<keyword evidence="2" id="KW-0472">Membrane</keyword>
<feature type="compositionally biased region" description="Polar residues" evidence="1">
    <location>
        <begin position="400"/>
        <end position="413"/>
    </location>
</feature>
<feature type="region of interest" description="Disordered" evidence="1">
    <location>
        <begin position="480"/>
        <end position="590"/>
    </location>
</feature>
<feature type="compositionally biased region" description="Low complexity" evidence="1">
    <location>
        <begin position="414"/>
        <end position="434"/>
    </location>
</feature>
<feature type="compositionally biased region" description="Basic and acidic residues" evidence="1">
    <location>
        <begin position="502"/>
        <end position="528"/>
    </location>
</feature>
<feature type="compositionally biased region" description="Polar residues" evidence="1">
    <location>
        <begin position="350"/>
        <end position="378"/>
    </location>
</feature>
<feature type="region of interest" description="Disordered" evidence="1">
    <location>
        <begin position="350"/>
        <end position="434"/>
    </location>
</feature>
<reference evidence="4" key="1">
    <citation type="submission" date="2022-11" db="UniProtKB">
        <authorList>
            <consortium name="WormBaseParasite"/>
        </authorList>
    </citation>
    <scope>IDENTIFICATION</scope>
</reference>
<evidence type="ECO:0000256" key="2">
    <source>
        <dbReference type="SAM" id="Phobius"/>
    </source>
</evidence>
<evidence type="ECO:0000313" key="3">
    <source>
        <dbReference type="Proteomes" id="UP000887561"/>
    </source>
</evidence>
<feature type="transmembrane region" description="Helical" evidence="2">
    <location>
        <begin position="449"/>
        <end position="474"/>
    </location>
</feature>
<protein>
    <submittedName>
        <fullName evidence="4">Uncharacterized protein</fullName>
    </submittedName>
</protein>
<feature type="compositionally biased region" description="Basic and acidic residues" evidence="1">
    <location>
        <begin position="482"/>
        <end position="495"/>
    </location>
</feature>
<keyword evidence="3" id="KW-1185">Reference proteome</keyword>
<accession>A0A915N379</accession>
<evidence type="ECO:0000313" key="4">
    <source>
        <dbReference type="WBParaSite" id="scaffold763_cov224.g1749"/>
    </source>
</evidence>
<feature type="transmembrane region" description="Helical" evidence="2">
    <location>
        <begin position="55"/>
        <end position="73"/>
    </location>
</feature>
<dbReference type="AlphaFoldDB" id="A0A915N379"/>